<dbReference type="AlphaFoldDB" id="M2Y602"/>
<dbReference type="HOGENOM" id="CLU_2121022_0_0_1"/>
<reference evidence="2" key="1">
    <citation type="journal article" date="2012" name="PLoS Genet.">
        <title>The genomes of the fungal plant pathogens Cladosporium fulvum and Dothistroma septosporum reveal adaptation to different hosts and lifestyles but also signatures of common ancestry.</title>
        <authorList>
            <person name="de Wit P.J.G.M."/>
            <person name="van der Burgt A."/>
            <person name="Oekmen B."/>
            <person name="Stergiopoulos I."/>
            <person name="Abd-Elsalam K.A."/>
            <person name="Aerts A.L."/>
            <person name="Bahkali A.H."/>
            <person name="Beenen H.G."/>
            <person name="Chettri P."/>
            <person name="Cox M.P."/>
            <person name="Datema E."/>
            <person name="de Vries R.P."/>
            <person name="Dhillon B."/>
            <person name="Ganley A.R."/>
            <person name="Griffiths S.A."/>
            <person name="Guo Y."/>
            <person name="Hamelin R.C."/>
            <person name="Henrissat B."/>
            <person name="Kabir M.S."/>
            <person name="Jashni M.K."/>
            <person name="Kema G."/>
            <person name="Klaubauf S."/>
            <person name="Lapidus A."/>
            <person name="Levasseur A."/>
            <person name="Lindquist E."/>
            <person name="Mehrabi R."/>
            <person name="Ohm R.A."/>
            <person name="Owen T.J."/>
            <person name="Salamov A."/>
            <person name="Schwelm A."/>
            <person name="Schijlen E."/>
            <person name="Sun H."/>
            <person name="van den Burg H.A."/>
            <person name="van Ham R.C.H.J."/>
            <person name="Zhang S."/>
            <person name="Goodwin S.B."/>
            <person name="Grigoriev I.V."/>
            <person name="Collemare J."/>
            <person name="Bradshaw R.E."/>
        </authorList>
    </citation>
    <scope>NUCLEOTIDE SEQUENCE [LARGE SCALE GENOMIC DNA]</scope>
    <source>
        <strain evidence="2">NZE10 / CBS 128990</strain>
    </source>
</reference>
<name>M2Y602_DOTSN</name>
<sequence length="114" mass="13403">MPTKDPLPLLLRDLKENWVVDLLEFGLLAPHVPHFAPEAAYRESFATTMELYRSDRDFMNLLDYHRQEHGIRVQLRGMIMLIGIAVFRNKGLLLRKLHGAKYVDLPTHLRDIRR</sequence>
<keyword evidence="2" id="KW-1185">Reference proteome</keyword>
<organism evidence="1 2">
    <name type="scientific">Dothistroma septosporum (strain NZE10 / CBS 128990)</name>
    <name type="common">Red band needle blight fungus</name>
    <name type="synonym">Mycosphaerella pini</name>
    <dbReference type="NCBI Taxonomy" id="675120"/>
    <lineage>
        <taxon>Eukaryota</taxon>
        <taxon>Fungi</taxon>
        <taxon>Dikarya</taxon>
        <taxon>Ascomycota</taxon>
        <taxon>Pezizomycotina</taxon>
        <taxon>Dothideomycetes</taxon>
        <taxon>Dothideomycetidae</taxon>
        <taxon>Mycosphaerellales</taxon>
        <taxon>Mycosphaerellaceae</taxon>
        <taxon>Dothistroma</taxon>
    </lineage>
</organism>
<protein>
    <submittedName>
        <fullName evidence="1">Uncharacterized protein</fullName>
    </submittedName>
</protein>
<accession>M2Y602</accession>
<evidence type="ECO:0000313" key="2">
    <source>
        <dbReference type="Proteomes" id="UP000016933"/>
    </source>
</evidence>
<gene>
    <name evidence="1" type="ORF">DOTSEDRAFT_72889</name>
</gene>
<dbReference type="EMBL" id="KB446540">
    <property type="protein sequence ID" value="EME43684.1"/>
    <property type="molecule type" value="Genomic_DNA"/>
</dbReference>
<evidence type="ECO:0000313" key="1">
    <source>
        <dbReference type="EMBL" id="EME43684.1"/>
    </source>
</evidence>
<reference evidence="1 2" key="2">
    <citation type="journal article" date="2012" name="PLoS Pathog.">
        <title>Diverse lifestyles and strategies of plant pathogenesis encoded in the genomes of eighteen Dothideomycetes fungi.</title>
        <authorList>
            <person name="Ohm R.A."/>
            <person name="Feau N."/>
            <person name="Henrissat B."/>
            <person name="Schoch C.L."/>
            <person name="Horwitz B.A."/>
            <person name="Barry K.W."/>
            <person name="Condon B.J."/>
            <person name="Copeland A.C."/>
            <person name="Dhillon B."/>
            <person name="Glaser F."/>
            <person name="Hesse C.N."/>
            <person name="Kosti I."/>
            <person name="LaButti K."/>
            <person name="Lindquist E.A."/>
            <person name="Lucas S."/>
            <person name="Salamov A.A."/>
            <person name="Bradshaw R.E."/>
            <person name="Ciuffetti L."/>
            <person name="Hamelin R.C."/>
            <person name="Kema G.H.J."/>
            <person name="Lawrence C."/>
            <person name="Scott J.A."/>
            <person name="Spatafora J.W."/>
            <person name="Turgeon B.G."/>
            <person name="de Wit P.J.G.M."/>
            <person name="Zhong S."/>
            <person name="Goodwin S.B."/>
            <person name="Grigoriev I.V."/>
        </authorList>
    </citation>
    <scope>NUCLEOTIDE SEQUENCE [LARGE SCALE GENOMIC DNA]</scope>
    <source>
        <strain evidence="2">NZE10 / CBS 128990</strain>
    </source>
</reference>
<proteinExistence type="predicted"/>
<dbReference type="Proteomes" id="UP000016933">
    <property type="component" value="Unassembled WGS sequence"/>
</dbReference>